<dbReference type="NCBIfam" id="NF010372">
    <property type="entry name" value="PRK13798.1"/>
    <property type="match status" value="1"/>
</dbReference>
<proteinExistence type="predicted"/>
<dbReference type="Gene3D" id="1.10.3330.10">
    <property type="entry name" value="Oxo-4-hydroxy-4-carboxy-5-ureidoimidazoline decarboxylase"/>
    <property type="match status" value="1"/>
</dbReference>
<dbReference type="Pfam" id="PF09349">
    <property type="entry name" value="OHCU_decarbox"/>
    <property type="match status" value="1"/>
</dbReference>
<keyword evidence="4" id="KW-0659">Purine metabolism</keyword>
<dbReference type="EMBL" id="BMCM01000001">
    <property type="protein sequence ID" value="GGD66901.1"/>
    <property type="molecule type" value="Genomic_DNA"/>
</dbReference>
<evidence type="ECO:0000313" key="9">
    <source>
        <dbReference type="EMBL" id="GGD66901.1"/>
    </source>
</evidence>
<dbReference type="PANTHER" id="PTHR43466:SF1">
    <property type="entry name" value="2-OXO-4-HYDROXY-4-CARBOXY-5-UREIDOIMIDAZOLINE DECARBOXYLASE-RELATED"/>
    <property type="match status" value="1"/>
</dbReference>
<dbReference type="InterPro" id="IPR036778">
    <property type="entry name" value="OHCU_decarboxylase_sf"/>
</dbReference>
<comment type="caution">
    <text evidence="9">The sequence shown here is derived from an EMBL/GenBank/DDBJ whole genome shotgun (WGS) entry which is preliminary data.</text>
</comment>
<gene>
    <name evidence="9" type="ORF">GCM10007269_07610</name>
</gene>
<evidence type="ECO:0000256" key="5">
    <source>
        <dbReference type="ARBA" id="ARBA00022793"/>
    </source>
</evidence>
<evidence type="ECO:0000256" key="7">
    <source>
        <dbReference type="SAM" id="MobiDB-lite"/>
    </source>
</evidence>
<comment type="catalytic activity">
    <reaction evidence="1">
        <text>5-hydroxy-2-oxo-4-ureido-2,5-dihydro-1H-imidazole-5-carboxylate + H(+) = (S)-allantoin + CO2</text>
        <dbReference type="Rhea" id="RHEA:26301"/>
        <dbReference type="ChEBI" id="CHEBI:15378"/>
        <dbReference type="ChEBI" id="CHEBI:15678"/>
        <dbReference type="ChEBI" id="CHEBI:16526"/>
        <dbReference type="ChEBI" id="CHEBI:58639"/>
        <dbReference type="EC" id="4.1.1.97"/>
    </reaction>
</comment>
<keyword evidence="5" id="KW-0210">Decarboxylase</keyword>
<dbReference type="RefSeq" id="WP_188435231.1">
    <property type="nucleotide sequence ID" value="NZ_BMCM01000001.1"/>
</dbReference>
<reference evidence="10" key="1">
    <citation type="journal article" date="2019" name="Int. J. Syst. Evol. Microbiol.">
        <title>The Global Catalogue of Microorganisms (GCM) 10K type strain sequencing project: providing services to taxonomists for standard genome sequencing and annotation.</title>
        <authorList>
            <consortium name="The Broad Institute Genomics Platform"/>
            <consortium name="The Broad Institute Genome Sequencing Center for Infectious Disease"/>
            <person name="Wu L."/>
            <person name="Ma J."/>
        </authorList>
    </citation>
    <scope>NUCLEOTIDE SEQUENCE [LARGE SCALE GENOMIC DNA]</scope>
    <source>
        <strain evidence="10">CCM 7640</strain>
    </source>
</reference>
<evidence type="ECO:0000256" key="2">
    <source>
        <dbReference type="ARBA" id="ARBA00004754"/>
    </source>
</evidence>
<evidence type="ECO:0000256" key="6">
    <source>
        <dbReference type="ARBA" id="ARBA00023239"/>
    </source>
</evidence>
<dbReference type="Proteomes" id="UP000629365">
    <property type="component" value="Unassembled WGS sequence"/>
</dbReference>
<evidence type="ECO:0000256" key="4">
    <source>
        <dbReference type="ARBA" id="ARBA00022631"/>
    </source>
</evidence>
<dbReference type="SUPFAM" id="SSF158694">
    <property type="entry name" value="UraD-Like"/>
    <property type="match status" value="1"/>
</dbReference>
<evidence type="ECO:0000313" key="10">
    <source>
        <dbReference type="Proteomes" id="UP000629365"/>
    </source>
</evidence>
<comment type="pathway">
    <text evidence="2">Purine metabolism; urate degradation; (S)-allantoin from urate: step 3/3.</text>
</comment>
<feature type="region of interest" description="Disordered" evidence="7">
    <location>
        <begin position="68"/>
        <end position="94"/>
    </location>
</feature>
<dbReference type="PANTHER" id="PTHR43466">
    <property type="entry name" value="2-OXO-4-HYDROXY-4-CARBOXY-5-UREIDOIMIDAZOLINE DECARBOXYLASE-RELATED"/>
    <property type="match status" value="1"/>
</dbReference>
<name>A0ABQ1RHT2_9MICO</name>
<protein>
    <recommendedName>
        <fullName evidence="3">2-oxo-4-hydroxy-4-carboxy-5-ureidoimidazoline decarboxylase</fullName>
        <ecNumber evidence="3">4.1.1.97</ecNumber>
    </recommendedName>
</protein>
<dbReference type="NCBIfam" id="TIGR03180">
    <property type="entry name" value="UraD_2"/>
    <property type="match status" value="1"/>
</dbReference>
<keyword evidence="6" id="KW-0456">Lyase</keyword>
<evidence type="ECO:0000256" key="3">
    <source>
        <dbReference type="ARBA" id="ARBA00012257"/>
    </source>
</evidence>
<sequence length="165" mass="18265">MLLEQFNLAERGDAVTALRPCIDVTRWCEDIVDRRPYESVDSLVVAAAQAADPFTTEEIDSALAHHPRIGERAGGDSREATLSRSEQAGVDPSDADVQQALREGNLTYEERFGRVFLIRAAGRTAAEILSSLRERLQHDPDSEERIIAGQLREIALLRLRGTIIA</sequence>
<dbReference type="EC" id="4.1.1.97" evidence="3"/>
<organism evidence="9 10">
    <name type="scientific">Microbacterium murale</name>
    <dbReference type="NCBI Taxonomy" id="1081040"/>
    <lineage>
        <taxon>Bacteria</taxon>
        <taxon>Bacillati</taxon>
        <taxon>Actinomycetota</taxon>
        <taxon>Actinomycetes</taxon>
        <taxon>Micrococcales</taxon>
        <taxon>Microbacteriaceae</taxon>
        <taxon>Microbacterium</taxon>
    </lineage>
</organism>
<accession>A0ABQ1RHT2</accession>
<dbReference type="InterPro" id="IPR017595">
    <property type="entry name" value="OHCU_decarboxylase-2"/>
</dbReference>
<evidence type="ECO:0000256" key="1">
    <source>
        <dbReference type="ARBA" id="ARBA00001163"/>
    </source>
</evidence>
<feature type="domain" description="Oxo-4-hydroxy-4-carboxy-5-ureidoimidazoline decarboxylase" evidence="8">
    <location>
        <begin position="9"/>
        <end position="160"/>
    </location>
</feature>
<dbReference type="InterPro" id="IPR018020">
    <property type="entry name" value="OHCU_decarboxylase"/>
</dbReference>
<feature type="compositionally biased region" description="Basic and acidic residues" evidence="7">
    <location>
        <begin position="68"/>
        <end position="81"/>
    </location>
</feature>
<evidence type="ECO:0000259" key="8">
    <source>
        <dbReference type="Pfam" id="PF09349"/>
    </source>
</evidence>
<keyword evidence="10" id="KW-1185">Reference proteome</keyword>